<evidence type="ECO:0000259" key="1">
    <source>
        <dbReference type="PROSITE" id="PS51186"/>
    </source>
</evidence>
<protein>
    <submittedName>
        <fullName evidence="2">GNAT family N-acetyltransferase</fullName>
    </submittedName>
</protein>
<organism evidence="2 3">
    <name type="scientific">Slackia piriformis</name>
    <dbReference type="NCBI Taxonomy" id="626934"/>
    <lineage>
        <taxon>Bacteria</taxon>
        <taxon>Bacillati</taxon>
        <taxon>Actinomycetota</taxon>
        <taxon>Coriobacteriia</taxon>
        <taxon>Eggerthellales</taxon>
        <taxon>Eggerthellaceae</taxon>
        <taxon>Slackia</taxon>
    </lineage>
</organism>
<proteinExistence type="predicted"/>
<dbReference type="Pfam" id="PF00583">
    <property type="entry name" value="Acetyltransf_1"/>
    <property type="match status" value="1"/>
</dbReference>
<evidence type="ECO:0000313" key="2">
    <source>
        <dbReference type="EMBL" id="MBS6940398.1"/>
    </source>
</evidence>
<dbReference type="EMBL" id="JAGZSV010000029">
    <property type="protein sequence ID" value="MBS6940398.1"/>
    <property type="molecule type" value="Genomic_DNA"/>
</dbReference>
<dbReference type="InterPro" id="IPR016181">
    <property type="entry name" value="Acyl_CoA_acyltransferase"/>
</dbReference>
<feature type="domain" description="N-acetyltransferase" evidence="1">
    <location>
        <begin position="73"/>
        <end position="220"/>
    </location>
</feature>
<dbReference type="PROSITE" id="PS51186">
    <property type="entry name" value="GNAT"/>
    <property type="match status" value="1"/>
</dbReference>
<gene>
    <name evidence="2" type="ORF">KH142_02755</name>
</gene>
<dbReference type="GO" id="GO:0016747">
    <property type="term" value="F:acyltransferase activity, transferring groups other than amino-acyl groups"/>
    <property type="evidence" value="ECO:0007669"/>
    <property type="project" value="InterPro"/>
</dbReference>
<dbReference type="Proteomes" id="UP000727506">
    <property type="component" value="Unassembled WGS sequence"/>
</dbReference>
<comment type="caution">
    <text evidence="2">The sequence shown here is derived from an EMBL/GenBank/DDBJ whole genome shotgun (WGS) entry which is preliminary data.</text>
</comment>
<name>A0A943YXW2_9ACTN</name>
<sequence>MDFPGLITVGPDDREYAESAITLLGDSFMEEMWFSTWLEALDAAGIGEKRKRALLHAVFADDVEAFSPYGAIHMLEDMTAAVGGYLFSELRGETLTSIEGKQAGRHFLAEATDEERALLERREHEMEPISSFDWARDHAQGDHINFFAWAVDKNARGKGSLRRALEPFFAYADEHGLNCYLECYADRLQSMYEHLGFELVDELHSPDFDVFERRMVRYPRPGANR</sequence>
<dbReference type="SUPFAM" id="SSF55729">
    <property type="entry name" value="Acyl-CoA N-acyltransferases (Nat)"/>
    <property type="match status" value="1"/>
</dbReference>
<reference evidence="2" key="1">
    <citation type="submission" date="2021-02" db="EMBL/GenBank/DDBJ databases">
        <title>Infant gut strain persistence is associated with maternal origin, phylogeny, and functional potential including surface adhesion and iron acquisition.</title>
        <authorList>
            <person name="Lou Y.C."/>
        </authorList>
    </citation>
    <scope>NUCLEOTIDE SEQUENCE</scope>
    <source>
        <strain evidence="2">L2_039_000G1_dasL2_039_000G1_concoct_11</strain>
    </source>
</reference>
<dbReference type="InterPro" id="IPR000182">
    <property type="entry name" value="GNAT_dom"/>
</dbReference>
<dbReference type="AlphaFoldDB" id="A0A943YXW2"/>
<accession>A0A943YXW2</accession>
<evidence type="ECO:0000313" key="3">
    <source>
        <dbReference type="Proteomes" id="UP000727506"/>
    </source>
</evidence>
<dbReference type="Gene3D" id="3.40.630.30">
    <property type="match status" value="1"/>
</dbReference>